<gene>
    <name evidence="4" type="ORF">KIPB_001638</name>
</gene>
<evidence type="ECO:0000313" key="5">
    <source>
        <dbReference type="Proteomes" id="UP000265618"/>
    </source>
</evidence>
<sequence>MTADPTFLVMHSKLHALGKSVRRGTLYSLEHHDGEYQGFPDAITGQHRHPDLLDTSKENIDRAILASATSADMISTGTSTLSLHDALDSEISTSGSFSWSPSSEILLSPDPTMEWKVPYPRCNIPEGYHDHHMSMDQRPDGPIVTARHKVPWDNARPLRGSYMMAYRKDARNSACITVYRSWLDLLGVHGHLKEINELSAFPKNVHPEDLAETYAALESAEKNGIWLAHYRQLVPTTYPYGKYVHMRSIGHVVRYSTSGRALLLAGYAEKMPHPDDFTVTSGSSCRDFGSISECINASWTSEQSAETHQEVDSVFSTAVLQRMMRPASCPYSPSHNALDPDAHRKTFMSMWALEEREKPPRLPADMFRRSPVVTCDHCVDQLLIKYHKMSVNKKIRASLVNAATNENFDAALFDKQLGGFGFGLHRNNPFHNAIHSLDTLQISLVMMYSIEKCPGGTVWMPSVLRALTMLSAVCLNIDHPGLSKDYLVGTDNPVATAYGRERPIQMQASTLAAAVFRGCNILPRSTVEINLVRDLIVSTSCHSARDTLFQLRRLTALPYTPAPWKENELVSALVDRENGLGHVQYLTARSVLMVASMGCMAREWPIAEVFGRLRMREEYASGAHEADAGLIVPPCRMLQMNHSTELDAAMYQAEYVREKVLPHVKTYTHHMRRLGIRGAELVGERLTERAVRNRERWLHCSSQ</sequence>
<evidence type="ECO:0000256" key="1">
    <source>
        <dbReference type="ARBA" id="ARBA00022723"/>
    </source>
</evidence>
<dbReference type="Pfam" id="PF00233">
    <property type="entry name" value="PDEase_I"/>
    <property type="match status" value="1"/>
</dbReference>
<reference evidence="4 5" key="1">
    <citation type="journal article" date="2018" name="PLoS ONE">
        <title>The draft genome of Kipferlia bialata reveals reductive genome evolution in fornicate parasites.</title>
        <authorList>
            <person name="Tanifuji G."/>
            <person name="Takabayashi S."/>
            <person name="Kume K."/>
            <person name="Takagi M."/>
            <person name="Nakayama T."/>
            <person name="Kamikawa R."/>
            <person name="Inagaki Y."/>
            <person name="Hashimoto T."/>
        </authorList>
    </citation>
    <scope>NUCLEOTIDE SEQUENCE [LARGE SCALE GENOMIC DNA]</scope>
    <source>
        <strain evidence="4">NY0173</strain>
    </source>
</reference>
<accession>A0A9K3CP94</accession>
<keyword evidence="1" id="KW-0479">Metal-binding</keyword>
<protein>
    <recommendedName>
        <fullName evidence="3">PDEase domain-containing protein</fullName>
    </recommendedName>
</protein>
<comment type="caution">
    <text evidence="4">The sequence shown here is derived from an EMBL/GenBank/DDBJ whole genome shotgun (WGS) entry which is preliminary data.</text>
</comment>
<evidence type="ECO:0000256" key="2">
    <source>
        <dbReference type="ARBA" id="ARBA00022801"/>
    </source>
</evidence>
<dbReference type="InterPro" id="IPR002073">
    <property type="entry name" value="PDEase_catalytic_dom"/>
</dbReference>
<feature type="domain" description="PDEase" evidence="3">
    <location>
        <begin position="430"/>
        <end position="671"/>
    </location>
</feature>
<organism evidence="4 5">
    <name type="scientific">Kipferlia bialata</name>
    <dbReference type="NCBI Taxonomy" id="797122"/>
    <lineage>
        <taxon>Eukaryota</taxon>
        <taxon>Metamonada</taxon>
        <taxon>Carpediemonas-like organisms</taxon>
        <taxon>Kipferlia</taxon>
    </lineage>
</organism>
<dbReference type="GO" id="GO:0046872">
    <property type="term" value="F:metal ion binding"/>
    <property type="evidence" value="ECO:0007669"/>
    <property type="project" value="UniProtKB-KW"/>
</dbReference>
<evidence type="ECO:0000259" key="3">
    <source>
        <dbReference type="Pfam" id="PF00233"/>
    </source>
</evidence>
<dbReference type="PANTHER" id="PTHR11347">
    <property type="entry name" value="CYCLIC NUCLEOTIDE PHOSPHODIESTERASE"/>
    <property type="match status" value="1"/>
</dbReference>
<dbReference type="SUPFAM" id="SSF109604">
    <property type="entry name" value="HD-domain/PDEase-like"/>
    <property type="match status" value="1"/>
</dbReference>
<dbReference type="Gene3D" id="1.10.1300.10">
    <property type="entry name" value="3'5'-cyclic nucleotide phosphodiesterase, catalytic domain"/>
    <property type="match status" value="1"/>
</dbReference>
<dbReference type="AlphaFoldDB" id="A0A9K3CP94"/>
<keyword evidence="5" id="KW-1185">Reference proteome</keyword>
<dbReference type="OrthoDB" id="546632at2759"/>
<keyword evidence="2" id="KW-0378">Hydrolase</keyword>
<dbReference type="GO" id="GO:0007165">
    <property type="term" value="P:signal transduction"/>
    <property type="evidence" value="ECO:0007669"/>
    <property type="project" value="InterPro"/>
</dbReference>
<proteinExistence type="predicted"/>
<dbReference type="InterPro" id="IPR036971">
    <property type="entry name" value="PDEase_catalytic_dom_sf"/>
</dbReference>
<evidence type="ECO:0000313" key="4">
    <source>
        <dbReference type="EMBL" id="GIQ80784.1"/>
    </source>
</evidence>
<dbReference type="EMBL" id="BDIP01000240">
    <property type="protein sequence ID" value="GIQ80784.1"/>
    <property type="molecule type" value="Genomic_DNA"/>
</dbReference>
<name>A0A9K3CP94_9EUKA</name>
<dbReference type="Proteomes" id="UP000265618">
    <property type="component" value="Unassembled WGS sequence"/>
</dbReference>
<dbReference type="GO" id="GO:0004114">
    <property type="term" value="F:3',5'-cyclic-nucleotide phosphodiesterase activity"/>
    <property type="evidence" value="ECO:0007669"/>
    <property type="project" value="InterPro"/>
</dbReference>